<feature type="transmembrane region" description="Helical" evidence="5">
    <location>
        <begin position="53"/>
        <end position="72"/>
    </location>
</feature>
<gene>
    <name evidence="7" type="ORF">A3A78_02510</name>
</gene>
<dbReference type="InterPro" id="IPR007016">
    <property type="entry name" value="O-antigen_ligase-rel_domated"/>
</dbReference>
<feature type="transmembrane region" description="Helical" evidence="5">
    <location>
        <begin position="291"/>
        <end position="310"/>
    </location>
</feature>
<sequence length="473" mass="54383">MASSISFIRIFENIGRPEMIILGKTISIKKEWFLYDKIVVTTPMRKVATLHNLMVYLFHFLVCVTPLIFFKGVNEIFEFPKMTFVYLCVSLIFLLFSCKRILANDFKFKFSRFFIPVSLFLLANTLSTLFSIGTYTSIWGYYTRFNGGLVSIIIFTIMYFIFINELSAEERESVLRTIILGSIPVSLYGIAQNLGYEKGYWEEDSQARVFATLGQPNWLAAYLILIIPPTLYKMLSVRDERAKLLFFLVAAMAYASLWFTYSLSGLLGFGVSMILFSTFVDKAVVKHNLRFVMSLVFVFLLISFLRPGVIKPKVIDSINDIRKKFSVSFAAYADEDTSEKRFGDTTAIRLGIWEGTKSLIFASPKNFLIGTGPETFPYAFLKYRPKELNQTTEWNFVFNKPHNFYLEIFSNLGLFGFFSYLLIIKTVLFKLKEKTNFHLASGLSALFVSDFFGWHTVTASMLLYLFLGLMEDS</sequence>
<dbReference type="Pfam" id="PF04932">
    <property type="entry name" value="Wzy_C"/>
    <property type="match status" value="1"/>
</dbReference>
<dbReference type="AlphaFoldDB" id="A0A1F4VFC0"/>
<feature type="transmembrane region" description="Helical" evidence="5">
    <location>
        <begin position="244"/>
        <end position="261"/>
    </location>
</feature>
<keyword evidence="3 5" id="KW-1133">Transmembrane helix</keyword>
<dbReference type="PANTHER" id="PTHR37422:SF13">
    <property type="entry name" value="LIPOPOLYSACCHARIDE BIOSYNTHESIS PROTEIN PA4999-RELATED"/>
    <property type="match status" value="1"/>
</dbReference>
<evidence type="ECO:0000313" key="8">
    <source>
        <dbReference type="Proteomes" id="UP000176504"/>
    </source>
</evidence>
<feature type="transmembrane region" description="Helical" evidence="5">
    <location>
        <begin position="84"/>
        <end position="102"/>
    </location>
</feature>
<feature type="transmembrane region" description="Helical" evidence="5">
    <location>
        <begin position="404"/>
        <end position="424"/>
    </location>
</feature>
<keyword evidence="2 5" id="KW-0812">Transmembrane</keyword>
<evidence type="ECO:0000256" key="3">
    <source>
        <dbReference type="ARBA" id="ARBA00022989"/>
    </source>
</evidence>
<dbReference type="GO" id="GO:0016020">
    <property type="term" value="C:membrane"/>
    <property type="evidence" value="ECO:0007669"/>
    <property type="project" value="UniProtKB-SubCell"/>
</dbReference>
<evidence type="ECO:0000313" key="7">
    <source>
        <dbReference type="EMBL" id="OGC55887.1"/>
    </source>
</evidence>
<dbReference type="InterPro" id="IPR051533">
    <property type="entry name" value="WaaL-like"/>
</dbReference>
<feature type="transmembrane region" description="Helical" evidence="5">
    <location>
        <begin position="141"/>
        <end position="162"/>
    </location>
</feature>
<dbReference type="PANTHER" id="PTHR37422">
    <property type="entry name" value="TEICHURONIC ACID BIOSYNTHESIS PROTEIN TUAE"/>
    <property type="match status" value="1"/>
</dbReference>
<feature type="domain" description="O-antigen ligase-related" evidence="6">
    <location>
        <begin position="250"/>
        <end position="421"/>
    </location>
</feature>
<evidence type="ECO:0000256" key="5">
    <source>
        <dbReference type="SAM" id="Phobius"/>
    </source>
</evidence>
<name>A0A1F4VFC0_UNCKA</name>
<evidence type="ECO:0000256" key="2">
    <source>
        <dbReference type="ARBA" id="ARBA00022692"/>
    </source>
</evidence>
<evidence type="ECO:0000259" key="6">
    <source>
        <dbReference type="Pfam" id="PF04932"/>
    </source>
</evidence>
<feature type="transmembrane region" description="Helical" evidence="5">
    <location>
        <begin position="174"/>
        <end position="195"/>
    </location>
</feature>
<dbReference type="EMBL" id="MEVI01000001">
    <property type="protein sequence ID" value="OGC55887.1"/>
    <property type="molecule type" value="Genomic_DNA"/>
</dbReference>
<organism evidence="7 8">
    <name type="scientific">candidate division WWE3 bacterium RIFCSPLOWO2_01_FULL_41_18</name>
    <dbReference type="NCBI Taxonomy" id="1802625"/>
    <lineage>
        <taxon>Bacteria</taxon>
        <taxon>Katanobacteria</taxon>
    </lineage>
</organism>
<feature type="transmembrane region" description="Helical" evidence="5">
    <location>
        <begin position="445"/>
        <end position="467"/>
    </location>
</feature>
<keyword evidence="4 5" id="KW-0472">Membrane</keyword>
<comment type="caution">
    <text evidence="7">The sequence shown here is derived from an EMBL/GenBank/DDBJ whole genome shotgun (WGS) entry which is preliminary data.</text>
</comment>
<reference evidence="7 8" key="1">
    <citation type="journal article" date="2016" name="Nat. Commun.">
        <title>Thousands of microbial genomes shed light on interconnected biogeochemical processes in an aquifer system.</title>
        <authorList>
            <person name="Anantharaman K."/>
            <person name="Brown C.T."/>
            <person name="Hug L.A."/>
            <person name="Sharon I."/>
            <person name="Castelle C.J."/>
            <person name="Probst A.J."/>
            <person name="Thomas B.C."/>
            <person name="Singh A."/>
            <person name="Wilkins M.J."/>
            <person name="Karaoz U."/>
            <person name="Brodie E.L."/>
            <person name="Williams K.H."/>
            <person name="Hubbard S.S."/>
            <person name="Banfield J.F."/>
        </authorList>
    </citation>
    <scope>NUCLEOTIDE SEQUENCE [LARGE SCALE GENOMIC DNA]</scope>
</reference>
<feature type="transmembrane region" description="Helical" evidence="5">
    <location>
        <begin position="215"/>
        <end position="232"/>
    </location>
</feature>
<feature type="transmembrane region" description="Helical" evidence="5">
    <location>
        <begin position="114"/>
        <end position="135"/>
    </location>
</feature>
<comment type="subcellular location">
    <subcellularLocation>
        <location evidence="1">Membrane</location>
        <topology evidence="1">Multi-pass membrane protein</topology>
    </subcellularLocation>
</comment>
<evidence type="ECO:0000256" key="1">
    <source>
        <dbReference type="ARBA" id="ARBA00004141"/>
    </source>
</evidence>
<accession>A0A1F4VFC0</accession>
<proteinExistence type="predicted"/>
<evidence type="ECO:0000256" key="4">
    <source>
        <dbReference type="ARBA" id="ARBA00023136"/>
    </source>
</evidence>
<protein>
    <recommendedName>
        <fullName evidence="6">O-antigen ligase-related domain-containing protein</fullName>
    </recommendedName>
</protein>
<dbReference type="Proteomes" id="UP000176504">
    <property type="component" value="Unassembled WGS sequence"/>
</dbReference>